<organism evidence="2 3">
    <name type="scientific">Iris pallida</name>
    <name type="common">Sweet iris</name>
    <dbReference type="NCBI Taxonomy" id="29817"/>
    <lineage>
        <taxon>Eukaryota</taxon>
        <taxon>Viridiplantae</taxon>
        <taxon>Streptophyta</taxon>
        <taxon>Embryophyta</taxon>
        <taxon>Tracheophyta</taxon>
        <taxon>Spermatophyta</taxon>
        <taxon>Magnoliopsida</taxon>
        <taxon>Liliopsida</taxon>
        <taxon>Asparagales</taxon>
        <taxon>Iridaceae</taxon>
        <taxon>Iridoideae</taxon>
        <taxon>Irideae</taxon>
        <taxon>Iris</taxon>
    </lineage>
</organism>
<evidence type="ECO:0000313" key="3">
    <source>
        <dbReference type="Proteomes" id="UP001140949"/>
    </source>
</evidence>
<dbReference type="Proteomes" id="UP001140949">
    <property type="component" value="Unassembled WGS sequence"/>
</dbReference>
<keyword evidence="3" id="KW-1185">Reference proteome</keyword>
<reference evidence="2" key="2">
    <citation type="submission" date="2023-04" db="EMBL/GenBank/DDBJ databases">
        <authorList>
            <person name="Bruccoleri R.E."/>
            <person name="Oakeley E.J."/>
            <person name="Faust A.-M."/>
            <person name="Dessus-Babus S."/>
            <person name="Altorfer M."/>
            <person name="Burckhardt D."/>
            <person name="Oertli M."/>
            <person name="Naumann U."/>
            <person name="Petersen F."/>
            <person name="Wong J."/>
        </authorList>
    </citation>
    <scope>NUCLEOTIDE SEQUENCE</scope>
    <source>
        <strain evidence="2">GSM-AAB239-AS_SAM_17_03QT</strain>
        <tissue evidence="2">Leaf</tissue>
    </source>
</reference>
<accession>A0AAX6FLT0</accession>
<keyword evidence="1" id="KW-0812">Transmembrane</keyword>
<dbReference type="EMBL" id="JANAVB010027997">
    <property type="protein sequence ID" value="KAJ6817322.1"/>
    <property type="molecule type" value="Genomic_DNA"/>
</dbReference>
<keyword evidence="1" id="KW-1133">Transmembrane helix</keyword>
<gene>
    <name evidence="2" type="ORF">M6B38_412260</name>
</gene>
<keyword evidence="1" id="KW-0472">Membrane</keyword>
<sequence length="109" mass="12346">MDEPTSGLEARAVAIVTRTIRNTVETGRIDFVNHDRLNEPGNHESRFPTISSQEDTELSLTRMKIFEYFLFLLILSGIIHGLLVELSSGTNSGYVNKTWIKFVVSNLLY</sequence>
<evidence type="ECO:0000313" key="2">
    <source>
        <dbReference type="EMBL" id="KAJ6817322.1"/>
    </source>
</evidence>
<reference evidence="2" key="1">
    <citation type="journal article" date="2023" name="GigaByte">
        <title>Genome assembly of the bearded iris, Iris pallida Lam.</title>
        <authorList>
            <person name="Bruccoleri R.E."/>
            <person name="Oakeley E.J."/>
            <person name="Faust A.M.E."/>
            <person name="Altorfer M."/>
            <person name="Dessus-Babus S."/>
            <person name="Burckhardt D."/>
            <person name="Oertli M."/>
            <person name="Naumann U."/>
            <person name="Petersen F."/>
            <person name="Wong J."/>
        </authorList>
    </citation>
    <scope>NUCLEOTIDE SEQUENCE</scope>
    <source>
        <strain evidence="2">GSM-AAB239-AS_SAM_17_03QT</strain>
    </source>
</reference>
<proteinExistence type="predicted"/>
<dbReference type="AlphaFoldDB" id="A0AAX6FLT0"/>
<protein>
    <submittedName>
        <fullName evidence="2">ABC transporter G family member 42-like</fullName>
    </submittedName>
</protein>
<name>A0AAX6FLT0_IRIPA</name>
<comment type="caution">
    <text evidence="2">The sequence shown here is derived from an EMBL/GenBank/DDBJ whole genome shotgun (WGS) entry which is preliminary data.</text>
</comment>
<evidence type="ECO:0000256" key="1">
    <source>
        <dbReference type="SAM" id="Phobius"/>
    </source>
</evidence>
<feature type="transmembrane region" description="Helical" evidence="1">
    <location>
        <begin position="65"/>
        <end position="84"/>
    </location>
</feature>